<reference evidence="6 7" key="1">
    <citation type="journal article" date="2008" name="PLoS ONE">
        <title>Environmental adaptation: genomic analysis of the piezotolerant and psychrotolerant deep-sea iron reducing bacterium Shewanella piezotolerans WP3.</title>
        <authorList>
            <person name="Wang F."/>
            <person name="Wang J."/>
            <person name="Jian H."/>
            <person name="Zhang B."/>
            <person name="Li S."/>
            <person name="Wang F."/>
            <person name="Zeng X."/>
            <person name="Gao L."/>
            <person name="Bartlett D.H."/>
            <person name="Yu J."/>
            <person name="Hu S."/>
            <person name="Xiao X."/>
        </authorList>
    </citation>
    <scope>NUCLEOTIDE SEQUENCE [LARGE SCALE GENOMIC DNA]</scope>
    <source>
        <strain evidence="7">WP3 / JCM 13877</strain>
    </source>
</reference>
<dbReference type="HOGENOM" id="CLU_034716_2_0_6"/>
<protein>
    <submittedName>
        <fullName evidence="6">MoxR protein</fullName>
    </submittedName>
</protein>
<dbReference type="AlphaFoldDB" id="B8CMZ2"/>
<dbReference type="STRING" id="225849.swp_1722"/>
<keyword evidence="2" id="KW-0067">ATP-binding</keyword>
<evidence type="ECO:0000259" key="4">
    <source>
        <dbReference type="Pfam" id="PF07726"/>
    </source>
</evidence>
<dbReference type="EMBL" id="CP000472">
    <property type="protein sequence ID" value="ACJ28494.1"/>
    <property type="molecule type" value="Genomic_DNA"/>
</dbReference>
<dbReference type="PANTHER" id="PTHR42759">
    <property type="entry name" value="MOXR FAMILY PROTEIN"/>
    <property type="match status" value="1"/>
</dbReference>
<dbReference type="Gene3D" id="1.10.8.80">
    <property type="entry name" value="Magnesium chelatase subunit I, C-Terminal domain"/>
    <property type="match status" value="1"/>
</dbReference>
<name>B8CMZ2_SHEPW</name>
<dbReference type="GO" id="GO:0005524">
    <property type="term" value="F:ATP binding"/>
    <property type="evidence" value="ECO:0007669"/>
    <property type="project" value="UniProtKB-KW"/>
</dbReference>
<dbReference type="PIRSF" id="PIRSF002849">
    <property type="entry name" value="AAA_ATPase_chaperone_MoxR_prd"/>
    <property type="match status" value="1"/>
</dbReference>
<dbReference type="RefSeq" id="WP_020911872.1">
    <property type="nucleotide sequence ID" value="NC_011566.1"/>
</dbReference>
<dbReference type="eggNOG" id="COG0714">
    <property type="taxonomic scope" value="Bacteria"/>
</dbReference>
<dbReference type="Pfam" id="PF07726">
    <property type="entry name" value="AAA_3"/>
    <property type="match status" value="1"/>
</dbReference>
<dbReference type="FunFam" id="3.40.50.300:FF:000640">
    <property type="entry name" value="MoxR family ATPase"/>
    <property type="match status" value="1"/>
</dbReference>
<keyword evidence="7" id="KW-1185">Reference proteome</keyword>
<dbReference type="InterPro" id="IPR027417">
    <property type="entry name" value="P-loop_NTPase"/>
</dbReference>
<feature type="domain" description="ChlI/MoxR AAA lid" evidence="5">
    <location>
        <begin position="245"/>
        <end position="294"/>
    </location>
</feature>
<evidence type="ECO:0000256" key="1">
    <source>
        <dbReference type="ARBA" id="ARBA00022741"/>
    </source>
</evidence>
<evidence type="ECO:0000313" key="7">
    <source>
        <dbReference type="Proteomes" id="UP000000753"/>
    </source>
</evidence>
<sequence>MHPSICLFEELQLRVNQQVLGQETVVEQLVIALIANGHVLIQGLPGLAKTRAVNALAAEVSAQLNRIQFTPDMLPADITGSEIYNNQTQSLSFKPGPVFCHFLLADEINRAPAKVQSALLESMAESQVSVAGVSHSLPELFMVLATQNPVEQEGTYPLPEAQMDRFLMQVLVDYPDKNAEKKMLQLLRAATNSRLAAATPKLTVDAVLAARAEVEQVYVNDNIDQYIVDIVDATRFPQKFSTELAELIDLGASPRATIALDKCARARAWLAGRDFVTPEDVKVVCHAVLRHRIVLSFTCINLKLTSDDVIDKLLENVTFV</sequence>
<evidence type="ECO:0000313" key="6">
    <source>
        <dbReference type="EMBL" id="ACJ28494.1"/>
    </source>
</evidence>
<dbReference type="InterPro" id="IPR050764">
    <property type="entry name" value="CbbQ/NirQ/NorQ/GpvN"/>
</dbReference>
<evidence type="ECO:0000256" key="3">
    <source>
        <dbReference type="ARBA" id="ARBA00061607"/>
    </source>
</evidence>
<dbReference type="Proteomes" id="UP000000753">
    <property type="component" value="Chromosome"/>
</dbReference>
<proteinExistence type="inferred from homology"/>
<dbReference type="GO" id="GO:0016887">
    <property type="term" value="F:ATP hydrolysis activity"/>
    <property type="evidence" value="ECO:0007669"/>
    <property type="project" value="InterPro"/>
</dbReference>
<dbReference type="SUPFAM" id="SSF52540">
    <property type="entry name" value="P-loop containing nucleoside triphosphate hydrolases"/>
    <property type="match status" value="1"/>
</dbReference>
<dbReference type="KEGG" id="swp:swp_1722"/>
<feature type="domain" description="ATPase AAA-3" evidence="4">
    <location>
        <begin position="38"/>
        <end position="168"/>
    </location>
</feature>
<organism evidence="6 7">
    <name type="scientific">Shewanella piezotolerans (strain WP3 / JCM 13877)</name>
    <dbReference type="NCBI Taxonomy" id="225849"/>
    <lineage>
        <taxon>Bacteria</taxon>
        <taxon>Pseudomonadati</taxon>
        <taxon>Pseudomonadota</taxon>
        <taxon>Gammaproteobacteria</taxon>
        <taxon>Alteromonadales</taxon>
        <taxon>Shewanellaceae</taxon>
        <taxon>Shewanella</taxon>
    </lineage>
</organism>
<dbReference type="InterPro" id="IPR041628">
    <property type="entry name" value="ChlI/MoxR_AAA_lid"/>
</dbReference>
<evidence type="ECO:0000259" key="5">
    <source>
        <dbReference type="Pfam" id="PF17863"/>
    </source>
</evidence>
<dbReference type="Pfam" id="PF17863">
    <property type="entry name" value="AAA_lid_2"/>
    <property type="match status" value="1"/>
</dbReference>
<evidence type="ECO:0000256" key="2">
    <source>
        <dbReference type="ARBA" id="ARBA00022840"/>
    </source>
</evidence>
<dbReference type="PANTHER" id="PTHR42759:SF1">
    <property type="entry name" value="MAGNESIUM-CHELATASE SUBUNIT CHLD"/>
    <property type="match status" value="1"/>
</dbReference>
<dbReference type="InterPro" id="IPR011703">
    <property type="entry name" value="ATPase_AAA-3"/>
</dbReference>
<comment type="similarity">
    <text evidence="3">Belongs to the MoxR family.</text>
</comment>
<keyword evidence="1" id="KW-0547">Nucleotide-binding</keyword>
<dbReference type="Gene3D" id="3.40.50.300">
    <property type="entry name" value="P-loop containing nucleotide triphosphate hydrolases"/>
    <property type="match status" value="1"/>
</dbReference>
<gene>
    <name evidence="6" type="ordered locus">swp_1722</name>
</gene>
<accession>B8CMZ2</accession>